<evidence type="ECO:0000313" key="25">
    <source>
        <dbReference type="RefSeq" id="XP_028145838.1"/>
    </source>
</evidence>
<evidence type="ECO:0000256" key="12">
    <source>
        <dbReference type="ARBA" id="ARBA00022968"/>
    </source>
</evidence>
<keyword evidence="14 23" id="KW-0472">Membrane</keyword>
<dbReference type="InterPro" id="IPR003378">
    <property type="entry name" value="Fringe-like_glycosylTrfase"/>
</dbReference>
<comment type="subcellular location">
    <subcellularLocation>
        <location evidence="2">Membrane</location>
        <topology evidence="2">Single-pass type II membrane protein</topology>
    </subcellularLocation>
</comment>
<keyword evidence="16" id="KW-0325">Glycoprotein</keyword>
<evidence type="ECO:0000256" key="11">
    <source>
        <dbReference type="ARBA" id="ARBA00022741"/>
    </source>
</evidence>
<accession>A0A6P7GKT5</accession>
<dbReference type="GO" id="GO:0016020">
    <property type="term" value="C:membrane"/>
    <property type="evidence" value="ECO:0007669"/>
    <property type="project" value="UniProtKB-SubCell"/>
</dbReference>
<dbReference type="GO" id="GO:0000166">
    <property type="term" value="F:nucleotide binding"/>
    <property type="evidence" value="ECO:0007669"/>
    <property type="project" value="UniProtKB-KW"/>
</dbReference>
<dbReference type="GO" id="GO:0016263">
    <property type="term" value="F:glycoprotein-N-acetylgalactosamine 3-beta-galactosyltransferase activity"/>
    <property type="evidence" value="ECO:0007669"/>
    <property type="project" value="UniProtKB-EC"/>
</dbReference>
<dbReference type="AlphaFoldDB" id="A0A6P7GKT5"/>
<evidence type="ECO:0000256" key="17">
    <source>
        <dbReference type="ARBA" id="ARBA00023211"/>
    </source>
</evidence>
<evidence type="ECO:0000256" key="23">
    <source>
        <dbReference type="SAM" id="Phobius"/>
    </source>
</evidence>
<comment type="function">
    <text evidence="22">Glycosyltransferase that generates the core 1 O-glycan Gal-beta1-3GalNAc-alpha1-Ser/Thr (T antigen), which is a precursor for many extended O-glycans in glycoproteins.</text>
</comment>
<protein>
    <recommendedName>
        <fullName evidence="18">Glycoprotein-N-acetylgalactosamine 3-beta-galactosyltransferase 1</fullName>
        <ecNumber evidence="6">2.4.1.122</ecNumber>
    </recommendedName>
    <alternativeName>
        <fullName evidence="20">Core 1 O-glycan T-synthase</fullName>
    </alternativeName>
    <alternativeName>
        <fullName evidence="21">Core 1 UDP-galactose:N-acetylgalactosamine-alpha-R beta 1,3-galactosyltransferase 1</fullName>
    </alternativeName>
    <alternativeName>
        <fullName evidence="19">Core 1 beta1,3-galactosyltransferase 1</fullName>
    </alternativeName>
</protein>
<evidence type="ECO:0000256" key="9">
    <source>
        <dbReference type="ARBA" id="ARBA00022692"/>
    </source>
</evidence>
<evidence type="ECO:0000256" key="13">
    <source>
        <dbReference type="ARBA" id="ARBA00022989"/>
    </source>
</evidence>
<comment type="cofactor">
    <cofactor evidence="1">
        <name>Mn(2+)</name>
        <dbReference type="ChEBI" id="CHEBI:29035"/>
    </cofactor>
</comment>
<name>A0A6P7GKT5_DIAVI</name>
<dbReference type="PANTHER" id="PTHR23033">
    <property type="entry name" value="BETA1,3-GALACTOSYLTRANSFERASE"/>
    <property type="match status" value="1"/>
</dbReference>
<feature type="transmembrane region" description="Helical" evidence="23">
    <location>
        <begin position="12"/>
        <end position="34"/>
    </location>
</feature>
<feature type="domain" description="Fringe-like glycosyltransferase" evidence="24">
    <location>
        <begin position="103"/>
        <end position="263"/>
    </location>
</feature>
<evidence type="ECO:0000256" key="7">
    <source>
        <dbReference type="ARBA" id="ARBA00022676"/>
    </source>
</evidence>
<evidence type="ECO:0000256" key="22">
    <source>
        <dbReference type="ARBA" id="ARBA00059245"/>
    </source>
</evidence>
<evidence type="ECO:0000256" key="18">
    <source>
        <dbReference type="ARBA" id="ARBA00040898"/>
    </source>
</evidence>
<comment type="pathway">
    <text evidence="3">Protein modification; protein glycosylation.</text>
</comment>
<evidence type="ECO:0000256" key="3">
    <source>
        <dbReference type="ARBA" id="ARBA00004922"/>
    </source>
</evidence>
<dbReference type="GO" id="GO:0030145">
    <property type="term" value="F:manganese ion binding"/>
    <property type="evidence" value="ECO:0007669"/>
    <property type="project" value="UniProtKB-ARBA"/>
</dbReference>
<evidence type="ECO:0000256" key="20">
    <source>
        <dbReference type="ARBA" id="ARBA00042009"/>
    </source>
</evidence>
<organism evidence="25">
    <name type="scientific">Diabrotica virgifera virgifera</name>
    <name type="common">western corn rootworm</name>
    <dbReference type="NCBI Taxonomy" id="50390"/>
    <lineage>
        <taxon>Eukaryota</taxon>
        <taxon>Metazoa</taxon>
        <taxon>Ecdysozoa</taxon>
        <taxon>Arthropoda</taxon>
        <taxon>Hexapoda</taxon>
        <taxon>Insecta</taxon>
        <taxon>Pterygota</taxon>
        <taxon>Neoptera</taxon>
        <taxon>Endopterygota</taxon>
        <taxon>Coleoptera</taxon>
        <taxon>Polyphaga</taxon>
        <taxon>Cucujiformia</taxon>
        <taxon>Chrysomeloidea</taxon>
        <taxon>Chrysomelidae</taxon>
        <taxon>Galerucinae</taxon>
        <taxon>Diabroticina</taxon>
        <taxon>Diabroticites</taxon>
        <taxon>Diabrotica</taxon>
    </lineage>
</organism>
<dbReference type="EC" id="2.4.1.122" evidence="6"/>
<gene>
    <name evidence="25" type="primary">LOC114339389</name>
</gene>
<keyword evidence="17" id="KW-0464">Manganese</keyword>
<dbReference type="Gene3D" id="3.90.550.50">
    <property type="match status" value="1"/>
</dbReference>
<evidence type="ECO:0000256" key="6">
    <source>
        <dbReference type="ARBA" id="ARBA00012557"/>
    </source>
</evidence>
<evidence type="ECO:0000256" key="5">
    <source>
        <dbReference type="ARBA" id="ARBA00011748"/>
    </source>
</evidence>
<keyword evidence="11" id="KW-0547">Nucleotide-binding</keyword>
<comment type="subunit">
    <text evidence="5">Homodimer; disulfide-linked.</text>
</comment>
<evidence type="ECO:0000256" key="19">
    <source>
        <dbReference type="ARBA" id="ARBA00041226"/>
    </source>
</evidence>
<dbReference type="InterPro" id="IPR026050">
    <property type="entry name" value="C1GALT1/C1GALT1_chp1"/>
</dbReference>
<evidence type="ECO:0000256" key="1">
    <source>
        <dbReference type="ARBA" id="ARBA00001936"/>
    </source>
</evidence>
<evidence type="ECO:0000256" key="16">
    <source>
        <dbReference type="ARBA" id="ARBA00023180"/>
    </source>
</evidence>
<dbReference type="UniPathway" id="UPA00378"/>
<keyword evidence="13 23" id="KW-1133">Transmembrane helix</keyword>
<keyword evidence="7" id="KW-0328">Glycosyltransferase</keyword>
<dbReference type="RefSeq" id="XP_028145838.1">
    <property type="nucleotide sequence ID" value="XM_028290037.1"/>
</dbReference>
<comment type="similarity">
    <text evidence="4">Belongs to the glycosyltransferase 31 family. Beta3-Gal-T subfamily.</text>
</comment>
<dbReference type="FunFam" id="3.90.550.50:FF:000017">
    <property type="entry name" value="Glycoprotein-N-acetylgalactosamine 3-beta-galactosyltransferase 1"/>
    <property type="match status" value="1"/>
</dbReference>
<evidence type="ECO:0000256" key="15">
    <source>
        <dbReference type="ARBA" id="ARBA00023157"/>
    </source>
</evidence>
<dbReference type="Pfam" id="PF02434">
    <property type="entry name" value="Fringe"/>
    <property type="match status" value="1"/>
</dbReference>
<keyword evidence="15" id="KW-1015">Disulfide bond</keyword>
<proteinExistence type="inferred from homology"/>
<evidence type="ECO:0000256" key="2">
    <source>
        <dbReference type="ARBA" id="ARBA00004606"/>
    </source>
</evidence>
<keyword evidence="9 23" id="KW-0812">Transmembrane</keyword>
<reference evidence="25" key="1">
    <citation type="submission" date="2025-08" db="UniProtKB">
        <authorList>
            <consortium name="RefSeq"/>
        </authorList>
    </citation>
    <scope>IDENTIFICATION</scope>
    <source>
        <tissue evidence="25">Whole insect</tissue>
    </source>
</reference>
<evidence type="ECO:0000256" key="10">
    <source>
        <dbReference type="ARBA" id="ARBA00022723"/>
    </source>
</evidence>
<evidence type="ECO:0000256" key="8">
    <source>
        <dbReference type="ARBA" id="ARBA00022679"/>
    </source>
</evidence>
<evidence type="ECO:0000256" key="4">
    <source>
        <dbReference type="ARBA" id="ARBA00006462"/>
    </source>
</evidence>
<evidence type="ECO:0000256" key="14">
    <source>
        <dbReference type="ARBA" id="ARBA00023136"/>
    </source>
</evidence>
<keyword evidence="12" id="KW-0735">Signal-anchor</keyword>
<dbReference type="PANTHER" id="PTHR23033:SF14">
    <property type="entry name" value="GLYCOPROTEIN-N-ACETYLGALACTOSAMINE 3-BETA-GALACTOSYLTRANSFERASE 1-RELATED"/>
    <property type="match status" value="1"/>
</dbReference>
<evidence type="ECO:0000259" key="24">
    <source>
        <dbReference type="Pfam" id="PF02434"/>
    </source>
</evidence>
<evidence type="ECO:0000256" key="21">
    <source>
        <dbReference type="ARBA" id="ARBA00043065"/>
    </source>
</evidence>
<keyword evidence="10" id="KW-0479">Metal-binding</keyword>
<keyword evidence="8" id="KW-0808">Transferase</keyword>
<sequence length="364" mass="41521">MVSFMRERSTFCLIAGVVVGFTVAFIVLAPSTIYKDNLKHLRQVIHSHGHSDGHHHDFHNEDEMDDVDVLGEVGEHGENDTFHLMTDSSLAESLKKKVRVLCWVMTGPGNHEKKAKHVKATWGKRCNTLLFMSSKADPNLPAIPLNVSEGRNNLWAKTKAAFKYVYDNHINDHDWFMKADDDTYVIVENLRYMLLPLSPDTPIYYGCRFKPYVSQGYMSGGAGYILSREALKRFVEKALPDKGKCRQDNEGAEDVEMGKCLAAVDVAAGDGRDPELRGRFFPFAPSHHLIPGHVDKNFWYWKYIYYNETQGMDCCSDNAVSFHYIEPSMMYAMEYMIYHLRPFGIAYKPALPENLDTINRDTAD</sequence>